<organism evidence="2 3">
    <name type="scientific">Malonomonas rubra DSM 5091</name>
    <dbReference type="NCBI Taxonomy" id="1122189"/>
    <lineage>
        <taxon>Bacteria</taxon>
        <taxon>Pseudomonadati</taxon>
        <taxon>Thermodesulfobacteriota</taxon>
        <taxon>Desulfuromonadia</taxon>
        <taxon>Desulfuromonadales</taxon>
        <taxon>Geopsychrobacteraceae</taxon>
        <taxon>Malonomonas</taxon>
    </lineage>
</organism>
<dbReference type="RefSeq" id="WP_072910186.1">
    <property type="nucleotide sequence ID" value="NZ_FQZT01000032.1"/>
</dbReference>
<evidence type="ECO:0000313" key="3">
    <source>
        <dbReference type="Proteomes" id="UP000184171"/>
    </source>
</evidence>
<dbReference type="SUPFAM" id="SSF47240">
    <property type="entry name" value="Ferritin-like"/>
    <property type="match status" value="1"/>
</dbReference>
<proteinExistence type="predicted"/>
<dbReference type="Proteomes" id="UP000184171">
    <property type="component" value="Unassembled WGS sequence"/>
</dbReference>
<dbReference type="GO" id="GO:0016491">
    <property type="term" value="F:oxidoreductase activity"/>
    <property type="evidence" value="ECO:0007669"/>
    <property type="project" value="InterPro"/>
</dbReference>
<dbReference type="Gene3D" id="1.20.1260.10">
    <property type="match status" value="1"/>
</dbReference>
<reference evidence="2 3" key="1">
    <citation type="submission" date="2016-11" db="EMBL/GenBank/DDBJ databases">
        <authorList>
            <person name="Jaros S."/>
            <person name="Januszkiewicz K."/>
            <person name="Wedrychowicz H."/>
        </authorList>
    </citation>
    <scope>NUCLEOTIDE SEQUENCE [LARGE SCALE GENOMIC DNA]</scope>
    <source>
        <strain evidence="2 3">DSM 5091</strain>
    </source>
</reference>
<sequence>MHDEELKQALLKMLQAELAAMHYYQHASQFLKDNGAIYHFNVLAQEELEHARTFYSVYPDEDIASFDELSQSLSTKDALLNTVDPQLLGRLNERTALKLAMKMEEEVARSLQRMLNDVSSPAARTVIKENIDSTLGHLEVIKEDYQRIFAEE</sequence>
<accession>A0A1M6NS07</accession>
<dbReference type="Pfam" id="PF02915">
    <property type="entry name" value="Rubrerythrin"/>
    <property type="match status" value="1"/>
</dbReference>
<gene>
    <name evidence="2" type="ORF">SAMN02745165_03690</name>
</gene>
<protein>
    <submittedName>
        <fullName evidence="2">Rubrerythrin</fullName>
    </submittedName>
</protein>
<dbReference type="GO" id="GO:0046872">
    <property type="term" value="F:metal ion binding"/>
    <property type="evidence" value="ECO:0007669"/>
    <property type="project" value="InterPro"/>
</dbReference>
<evidence type="ECO:0000313" key="2">
    <source>
        <dbReference type="EMBL" id="SHJ98475.1"/>
    </source>
</evidence>
<dbReference type="OrthoDB" id="5402121at2"/>
<name>A0A1M6NS07_MALRU</name>
<dbReference type="InterPro" id="IPR009078">
    <property type="entry name" value="Ferritin-like_SF"/>
</dbReference>
<feature type="domain" description="Rubrerythrin diiron-binding" evidence="1">
    <location>
        <begin position="13"/>
        <end position="139"/>
    </location>
</feature>
<dbReference type="InterPro" id="IPR012347">
    <property type="entry name" value="Ferritin-like"/>
</dbReference>
<keyword evidence="3" id="KW-1185">Reference proteome</keyword>
<evidence type="ECO:0000259" key="1">
    <source>
        <dbReference type="Pfam" id="PF02915"/>
    </source>
</evidence>
<dbReference type="EMBL" id="FQZT01000032">
    <property type="protein sequence ID" value="SHJ98475.1"/>
    <property type="molecule type" value="Genomic_DNA"/>
</dbReference>
<dbReference type="AlphaFoldDB" id="A0A1M6NS07"/>
<dbReference type="STRING" id="1122189.SAMN02745165_03690"/>
<dbReference type="InterPro" id="IPR003251">
    <property type="entry name" value="Rr_diiron-bd_dom"/>
</dbReference>